<keyword evidence="3 5" id="KW-0269">Exonuclease</keyword>
<keyword evidence="5" id="KW-0694">RNA-binding</keyword>
<dbReference type="PANTHER" id="PTHR12341">
    <property type="entry name" value="5'-&gt;3' EXORIBONUCLEASE"/>
    <property type="match status" value="1"/>
</dbReference>
<dbReference type="GO" id="GO:0004534">
    <property type="term" value="F:5'-3' RNA exonuclease activity"/>
    <property type="evidence" value="ECO:0007669"/>
    <property type="project" value="TreeGrafter"/>
</dbReference>
<evidence type="ECO:0000256" key="3">
    <source>
        <dbReference type="ARBA" id="ARBA00022839"/>
    </source>
</evidence>
<feature type="compositionally biased region" description="Low complexity" evidence="6">
    <location>
        <begin position="1194"/>
        <end position="1212"/>
    </location>
</feature>
<evidence type="ECO:0000313" key="13">
    <source>
        <dbReference type="Proteomes" id="UP000189513"/>
    </source>
</evidence>
<dbReference type="InterPro" id="IPR014722">
    <property type="entry name" value="Rib_uL2_dom2"/>
</dbReference>
<keyword evidence="5" id="KW-0963">Cytoplasm</keyword>
<dbReference type="PIRSF" id="PIRSF006743">
    <property type="entry name" value="Exonuclease_Xnr1"/>
    <property type="match status" value="1"/>
</dbReference>
<dbReference type="InterPro" id="IPR047007">
    <property type="entry name" value="XRN1_D1_sf"/>
</dbReference>
<dbReference type="GO" id="GO:0005634">
    <property type="term" value="C:nucleus"/>
    <property type="evidence" value="ECO:0007669"/>
    <property type="project" value="TreeGrafter"/>
</dbReference>
<feature type="compositionally biased region" description="Pro residues" evidence="6">
    <location>
        <begin position="1289"/>
        <end position="1331"/>
    </location>
</feature>
<dbReference type="Pfam" id="PF17846">
    <property type="entry name" value="XRN_M"/>
    <property type="match status" value="2"/>
</dbReference>
<dbReference type="FunFam" id="3.40.50.12390:FF:000002">
    <property type="entry name" value="5'-3' exoribonuclease 1"/>
    <property type="match status" value="1"/>
</dbReference>
<dbReference type="InterPro" id="IPR016494">
    <property type="entry name" value="5_3_exoribonuclease_1"/>
</dbReference>
<evidence type="ECO:0000259" key="8">
    <source>
        <dbReference type="Pfam" id="PF17846"/>
    </source>
</evidence>
<evidence type="ECO:0000259" key="10">
    <source>
        <dbReference type="Pfam" id="PF18332"/>
    </source>
</evidence>
<evidence type="ECO:0000256" key="4">
    <source>
        <dbReference type="ARBA" id="ARBA00038299"/>
    </source>
</evidence>
<dbReference type="OMA" id="VASWPWF"/>
<dbReference type="InterPro" id="IPR047008">
    <property type="entry name" value="XRN1_SH3_sf"/>
</dbReference>
<dbReference type="InterPro" id="IPR041385">
    <property type="entry name" value="SH3_12"/>
</dbReference>
<feature type="domain" description="Exoribonuclease Xrn1 D2/D3" evidence="11">
    <location>
        <begin position="829"/>
        <end position="1059"/>
    </location>
</feature>
<name>A0A1V2L963_CYBFA</name>
<dbReference type="InterPro" id="IPR027073">
    <property type="entry name" value="5_3_exoribonuclease"/>
</dbReference>
<feature type="compositionally biased region" description="Polar residues" evidence="6">
    <location>
        <begin position="1353"/>
        <end position="1367"/>
    </location>
</feature>
<evidence type="ECO:0000256" key="1">
    <source>
        <dbReference type="ARBA" id="ARBA00022722"/>
    </source>
</evidence>
<feature type="domain" description="Xrn1 helical" evidence="8">
    <location>
        <begin position="272"/>
        <end position="335"/>
    </location>
</feature>
<sequence length="1399" mass="157927">MGIPKFFRFISERWPMISQLIDGNQIPEFDTLYLDMNSILHTCTRPKDEDVTKRLSEEEVFSAIFAYIDHLFDTIKPKKVFYMAIDGVAPRAKMNQQRARRFRTALDAEKNMKKAIELGQELPEQEPFDSNSITPGTEFMHKLTRYLKYFIHKKVSTDSKWQDCEIILSGHEVPGEGEHKIMEFIRNKKALPDYDPNTRHCVYGLDADLIMLGLVSHDPHFALLREEVTFGRRSTQPKSVEEQKFYLLHISLVREYLELEFQDLKEQMSFEYDFERVLDDFILIMYVIGNDFLPNLPDLHLNKGAFPLLLETFKEALRGVDGYINEYGTINLKRLADSAEQNLDFLKDFAYDADLVLTHSKGTGAYSVRIDIDGIDLTESEEDWADRVSNIRRVVKKYEAAIILDAEGEGAVEEKKQIYNEKFENWKDNYYKDKLGFSIKDEEALKEMTENYIEGLQWVLYYYYNGVKSWPWYYRYHYAPRISDIKKGLGIMINLEMGQPFKPFEQLMAVLPARSAKLVPAPYRALMTDEHSPIRDFYPDDVETDLNGKTADWEAVVKLSFVDQQRLQDALRPLDKQLTPEEKYRNSFGRDLLFTFNPQINEVYKSPLPGVFGDIETNRCFETVYDLKIVDSDQLVKGLCKGVKLGADSRAGFPTLKTIPFKNELKPAGVVIFNFPSKSTSVVLKPEDSYEGLEVEQFAKRYVNKIVWTRYPYLRESKVVRVTDGHFEYYPVKSGAGYKVVSRPVDPEDAKTYKQNVGGVIRNYVLKKGIELKGVRALVTVKAVSGLKRTSNGAYVKDYTDDEEIYPLSLVIDDVKNKDERYFEKPPLPINEEFPMGSKIIFLGDYAYGGEAEVNGYATTTRLNLSVTKMSVKAEPQFGQVSASKEARENRYYPSFEVARNLKIHPLFLSKITSSYMIDNGKNQRINIGLDLKFDSRREKVVGYTRKSDRTWEFSALAINLIQEYRKKFHSFFSYLSNKNVGPGQMITLAEILPALDAKQSQEKLSELTSWLKEVKSKLNRTTLESDFLTSKSIKDIEDQIEVFVAQADKHDVKKLVGVPREAVLDPSVSFNKLKAQAFKLGDRIVYVHDSGKVPLFSKGTVIGYHSVGAHVTLQVLFDKPLLGGNRLGGQLRTNRALDVDSSLVLNITNQQFIFHSKASAQKKKPKAAPRAPAPAPAIHGSTASKKSAVNTSAPATAAKKTPAAPKPNGTPKKPELLKKPKDEKPNELLSLLKGGKKSEKTDQPEDSTVTPPSKNHENAHDASKAFKLMSIQNFIVSDMHGSSAPQPMMFPPPPGMMPPQGFPGGFPPQGFPPQGFPPQGFPPQGFPPQGIPTQGNPASAPSQAPAQNSSGGVETNGNHQKKSNTSGRGRGRGGARGGFRGRGKQNKPAANSEQKKSE</sequence>
<dbReference type="InterPro" id="IPR041106">
    <property type="entry name" value="XRN1_D2_D3"/>
</dbReference>
<evidence type="ECO:0000256" key="5">
    <source>
        <dbReference type="PIRNR" id="PIRNR006743"/>
    </source>
</evidence>
<feature type="domain" description="5'-3' exoribonuclease 1 D1" evidence="10">
    <location>
        <begin position="638"/>
        <end position="825"/>
    </location>
</feature>
<dbReference type="Gene3D" id="3.40.50.12390">
    <property type="match status" value="2"/>
</dbReference>
<proteinExistence type="inferred from homology"/>
<dbReference type="CDD" id="cd18673">
    <property type="entry name" value="PIN_XRN1-2-like"/>
    <property type="match status" value="1"/>
</dbReference>
<dbReference type="GO" id="GO:0005737">
    <property type="term" value="C:cytoplasm"/>
    <property type="evidence" value="ECO:0007669"/>
    <property type="project" value="UniProtKB-SubCell"/>
</dbReference>
<feature type="compositionally biased region" description="Polar residues" evidence="6">
    <location>
        <begin position="1182"/>
        <end position="1193"/>
    </location>
</feature>
<dbReference type="EC" id="3.1.13.-" evidence="5"/>
<dbReference type="PANTHER" id="PTHR12341:SF7">
    <property type="entry name" value="5'-3' EXORIBONUCLEASE 1"/>
    <property type="match status" value="1"/>
</dbReference>
<evidence type="ECO:0000256" key="2">
    <source>
        <dbReference type="ARBA" id="ARBA00022801"/>
    </source>
</evidence>
<evidence type="ECO:0000256" key="6">
    <source>
        <dbReference type="SAM" id="MobiDB-lite"/>
    </source>
</evidence>
<dbReference type="VEuPathDB" id="FungiDB:BON22_2545"/>
<reference evidence="13" key="1">
    <citation type="journal article" date="2017" name="Genome Announc.">
        <title>Genome sequences of Cyberlindnera fabianii 65, Pichia kudriavzevii 129, and Saccharomyces cerevisiae 131 isolated from fermented masau fruits in Zimbabwe.</title>
        <authorList>
            <person name="van Rijswijck I.M.H."/>
            <person name="Derks M.F.L."/>
            <person name="Abee T."/>
            <person name="de Ridder D."/>
            <person name="Smid E.J."/>
        </authorList>
    </citation>
    <scope>NUCLEOTIDE SEQUENCE [LARGE SCALE GENOMIC DNA]</scope>
    <source>
        <strain evidence="13">65</strain>
    </source>
</reference>
<dbReference type="InterPro" id="IPR041412">
    <property type="entry name" value="Xrn1_helical"/>
</dbReference>
<dbReference type="GO" id="GO:0016075">
    <property type="term" value="P:rRNA catabolic process"/>
    <property type="evidence" value="ECO:0007669"/>
    <property type="project" value="TreeGrafter"/>
</dbReference>
<dbReference type="Pfam" id="PF03159">
    <property type="entry name" value="XRN_N"/>
    <property type="match status" value="1"/>
</dbReference>
<keyword evidence="13" id="KW-1185">Reference proteome</keyword>
<keyword evidence="1 5" id="KW-0540">Nuclease</keyword>
<keyword evidence="5" id="KW-0866">Nonsense-mediated mRNA decay</keyword>
<dbReference type="EMBL" id="MPUK01000004">
    <property type="protein sequence ID" value="ONH67581.1"/>
    <property type="molecule type" value="Genomic_DNA"/>
</dbReference>
<evidence type="ECO:0000313" key="12">
    <source>
        <dbReference type="EMBL" id="ONH67581.1"/>
    </source>
</evidence>
<keyword evidence="2 5" id="KW-0378">Hydrolase</keyword>
<dbReference type="InterPro" id="IPR004859">
    <property type="entry name" value="Xrn1_N"/>
</dbReference>
<dbReference type="Gene3D" id="2.170.260.40">
    <property type="match status" value="1"/>
</dbReference>
<feature type="compositionally biased region" description="Basic and acidic residues" evidence="6">
    <location>
        <begin position="1213"/>
        <end position="1227"/>
    </location>
</feature>
<comment type="subcellular location">
    <subcellularLocation>
        <location evidence="5">Cytoplasm</location>
    </subcellularLocation>
</comment>
<comment type="function">
    <text evidence="5">Multifunctional protein that exhibits several independent functions at different levels of the cellular processes. 5'-3' exonuclease component of the nonsense-mediated mRNA decay (NMD) which is a highly conserved mRNA degradation pathway, an RNA surveillance system whose role is to identify and rid cells of mRNA with premature termination codons and thus prevents accumulation of potentially harmful truncated proteins.</text>
</comment>
<feature type="compositionally biased region" description="Basic and acidic residues" evidence="6">
    <location>
        <begin position="1255"/>
        <end position="1265"/>
    </location>
</feature>
<feature type="region of interest" description="Disordered" evidence="6">
    <location>
        <begin position="1278"/>
        <end position="1399"/>
    </location>
</feature>
<feature type="region of interest" description="Disordered" evidence="6">
    <location>
        <begin position="1159"/>
        <end position="1266"/>
    </location>
</feature>
<protein>
    <recommendedName>
        <fullName evidence="5">5'-3' exoribonuclease 1</fullName>
        <ecNumber evidence="5">3.1.13.-</ecNumber>
    </recommendedName>
</protein>
<feature type="domain" description="Xrn1 N-terminal" evidence="7">
    <location>
        <begin position="1"/>
        <end position="227"/>
    </location>
</feature>
<feature type="compositionally biased region" description="Basic residues" evidence="6">
    <location>
        <begin position="1370"/>
        <end position="1386"/>
    </location>
</feature>
<dbReference type="Gene3D" id="2.30.30.30">
    <property type="match status" value="1"/>
</dbReference>
<dbReference type="Proteomes" id="UP000189513">
    <property type="component" value="Unassembled WGS sequence"/>
</dbReference>
<comment type="caution">
    <text evidence="12">The sequence shown here is derived from an EMBL/GenBank/DDBJ whole genome shotgun (WGS) entry which is preliminary data.</text>
</comment>
<feature type="compositionally biased region" description="Low complexity" evidence="6">
    <location>
        <begin position="1335"/>
        <end position="1352"/>
    </location>
</feature>
<dbReference type="STRING" id="36022.A0A1V2L963"/>
<organism evidence="12 13">
    <name type="scientific">Cyberlindnera fabianii</name>
    <name type="common">Yeast</name>
    <name type="synonym">Hansenula fabianii</name>
    <dbReference type="NCBI Taxonomy" id="36022"/>
    <lineage>
        <taxon>Eukaryota</taxon>
        <taxon>Fungi</taxon>
        <taxon>Dikarya</taxon>
        <taxon>Ascomycota</taxon>
        <taxon>Saccharomycotina</taxon>
        <taxon>Saccharomycetes</taxon>
        <taxon>Phaffomycetales</taxon>
        <taxon>Phaffomycetaceae</taxon>
        <taxon>Cyberlindnera</taxon>
    </lineage>
</organism>
<feature type="domain" description="5'-3' exoribonuclease 1 SH3-like" evidence="9">
    <location>
        <begin position="1077"/>
        <end position="1147"/>
    </location>
</feature>
<dbReference type="GO" id="GO:0003723">
    <property type="term" value="F:RNA binding"/>
    <property type="evidence" value="ECO:0007669"/>
    <property type="project" value="UniProtKB-KW"/>
</dbReference>
<evidence type="ECO:0000259" key="7">
    <source>
        <dbReference type="Pfam" id="PF03159"/>
    </source>
</evidence>
<dbReference type="Pfam" id="PF18129">
    <property type="entry name" value="SH3_12"/>
    <property type="match status" value="1"/>
</dbReference>
<dbReference type="Pfam" id="PF18334">
    <property type="entry name" value="XRN1_D2_D3"/>
    <property type="match status" value="1"/>
</dbReference>
<evidence type="ECO:0000259" key="9">
    <source>
        <dbReference type="Pfam" id="PF18129"/>
    </source>
</evidence>
<dbReference type="Pfam" id="PF18332">
    <property type="entry name" value="XRN1_D1"/>
    <property type="match status" value="1"/>
</dbReference>
<feature type="domain" description="Xrn1 helical" evidence="8">
    <location>
        <begin position="424"/>
        <end position="597"/>
    </location>
</feature>
<dbReference type="Gene3D" id="1.25.40.1050">
    <property type="match status" value="1"/>
</dbReference>
<evidence type="ECO:0000259" key="11">
    <source>
        <dbReference type="Pfam" id="PF18334"/>
    </source>
</evidence>
<accession>A0A1V2L963</accession>
<comment type="similarity">
    <text evidence="4 5">Belongs to the 5'-3' exonuclease family.</text>
</comment>
<gene>
    <name evidence="12" type="ORF">BON22_2545</name>
</gene>
<dbReference type="Gene3D" id="2.30.30.750">
    <property type="match status" value="1"/>
</dbReference>
<dbReference type="InterPro" id="IPR040992">
    <property type="entry name" value="XRN1_D1"/>
</dbReference>
<dbReference type="GO" id="GO:0000184">
    <property type="term" value="P:nuclear-transcribed mRNA catabolic process, nonsense-mediated decay"/>
    <property type="evidence" value="ECO:0007669"/>
    <property type="project" value="UniProtKB-KW"/>
</dbReference>